<dbReference type="PANTHER" id="PTHR13420:SF7">
    <property type="entry name" value="UPF0235 PROTEIN C15ORF40"/>
    <property type="match status" value="1"/>
</dbReference>
<proteinExistence type="inferred from homology"/>
<comment type="similarity">
    <text evidence="1 2">Belongs to the UPF0235 family.</text>
</comment>
<dbReference type="SUPFAM" id="SSF69786">
    <property type="entry name" value="YggU-like"/>
    <property type="match status" value="1"/>
</dbReference>
<evidence type="ECO:0000313" key="4">
    <source>
        <dbReference type="Proteomes" id="UP000543554"/>
    </source>
</evidence>
<sequence length="113" mass="11537">MTFVTQCPFTACADGLILAVRLTPRAGRTGLDGIRAEPDGRPVLCLRVAAPPVEGAANAALTAFVAKSLGLRKSEVTLVSGETSRTKRLHLSGDPQALAARATAWLGGDGPGG</sequence>
<dbReference type="SMART" id="SM01152">
    <property type="entry name" value="DUF167"/>
    <property type="match status" value="1"/>
</dbReference>
<dbReference type="EMBL" id="JACJIB010000001">
    <property type="protein sequence ID" value="MBA8911436.1"/>
    <property type="molecule type" value="Genomic_DNA"/>
</dbReference>
<reference evidence="3 4" key="1">
    <citation type="submission" date="2020-08" db="EMBL/GenBank/DDBJ databases">
        <title>Genomic Encyclopedia of Type Strains, Phase IV (KMG-IV): sequencing the most valuable type-strain genomes for metagenomic binning, comparative biology and taxonomic classification.</title>
        <authorList>
            <person name="Goeker M."/>
        </authorList>
    </citation>
    <scope>NUCLEOTIDE SEQUENCE [LARGE SCALE GENOMIC DNA]</scope>
    <source>
        <strain evidence="3 4">DSM 11490</strain>
    </source>
</reference>
<dbReference type="NCBIfam" id="TIGR00251">
    <property type="entry name" value="DUF167 family protein"/>
    <property type="match status" value="1"/>
</dbReference>
<dbReference type="GO" id="GO:0005737">
    <property type="term" value="C:cytoplasm"/>
    <property type="evidence" value="ECO:0007669"/>
    <property type="project" value="TreeGrafter"/>
</dbReference>
<dbReference type="Proteomes" id="UP000543554">
    <property type="component" value="Unassembled WGS sequence"/>
</dbReference>
<evidence type="ECO:0000256" key="2">
    <source>
        <dbReference type="HAMAP-Rule" id="MF_00634"/>
    </source>
</evidence>
<evidence type="ECO:0000256" key="1">
    <source>
        <dbReference type="ARBA" id="ARBA00010364"/>
    </source>
</evidence>
<dbReference type="Gene3D" id="3.30.1200.10">
    <property type="entry name" value="YggU-like"/>
    <property type="match status" value="1"/>
</dbReference>
<evidence type="ECO:0000313" key="3">
    <source>
        <dbReference type="EMBL" id="MBA8911436.1"/>
    </source>
</evidence>
<name>A0AA40RYY9_9HYPH</name>
<accession>A0AA40RYY9</accession>
<organism evidence="3 4">
    <name type="scientific">Methylorubrum thiocyanatum</name>
    <dbReference type="NCBI Taxonomy" id="47958"/>
    <lineage>
        <taxon>Bacteria</taxon>
        <taxon>Pseudomonadati</taxon>
        <taxon>Pseudomonadota</taxon>
        <taxon>Alphaproteobacteria</taxon>
        <taxon>Hyphomicrobiales</taxon>
        <taxon>Methylobacteriaceae</taxon>
        <taxon>Methylorubrum</taxon>
    </lineage>
</organism>
<dbReference type="AlphaFoldDB" id="A0AA40RYY9"/>
<dbReference type="PANTHER" id="PTHR13420">
    <property type="entry name" value="UPF0235 PROTEIN C15ORF40"/>
    <property type="match status" value="1"/>
</dbReference>
<gene>
    <name evidence="3" type="ORF">HNR51_000498</name>
</gene>
<keyword evidence="4" id="KW-1185">Reference proteome</keyword>
<dbReference type="InterPro" id="IPR036591">
    <property type="entry name" value="YggU-like_sf"/>
</dbReference>
<dbReference type="InterPro" id="IPR003746">
    <property type="entry name" value="DUF167"/>
</dbReference>
<dbReference type="HAMAP" id="MF_00634">
    <property type="entry name" value="UPF0235"/>
    <property type="match status" value="1"/>
</dbReference>
<protein>
    <recommendedName>
        <fullName evidence="2">UPF0235 protein HNR51_000498</fullName>
    </recommendedName>
</protein>
<dbReference type="Pfam" id="PF02594">
    <property type="entry name" value="DUF167"/>
    <property type="match status" value="1"/>
</dbReference>
<comment type="caution">
    <text evidence="3">The sequence shown here is derived from an EMBL/GenBank/DDBJ whole genome shotgun (WGS) entry which is preliminary data.</text>
</comment>